<reference evidence="2" key="2">
    <citation type="submission" date="2022-06" db="UniProtKB">
        <authorList>
            <consortium name="EnsemblMetazoa"/>
        </authorList>
    </citation>
    <scope>IDENTIFICATION</scope>
    <source>
        <strain evidence="2">PS312</strain>
    </source>
</reference>
<evidence type="ECO:0000313" key="2">
    <source>
        <dbReference type="EnsemblMetazoa" id="PPA06654.1"/>
    </source>
</evidence>
<evidence type="ECO:0000256" key="1">
    <source>
        <dbReference type="SAM" id="Phobius"/>
    </source>
</evidence>
<evidence type="ECO:0000313" key="3">
    <source>
        <dbReference type="Proteomes" id="UP000005239"/>
    </source>
</evidence>
<feature type="transmembrane region" description="Helical" evidence="1">
    <location>
        <begin position="108"/>
        <end position="128"/>
    </location>
</feature>
<evidence type="ECO:0008006" key="4">
    <source>
        <dbReference type="Google" id="ProtNLM"/>
    </source>
</evidence>
<gene>
    <name evidence="2" type="primary">WBGene00096208</name>
</gene>
<proteinExistence type="predicted"/>
<dbReference type="Pfam" id="PF10327">
    <property type="entry name" value="7TM_GPCR_Sri"/>
    <property type="match status" value="1"/>
</dbReference>
<dbReference type="PANTHER" id="PTHR22941">
    <property type="entry name" value="SERPENTINE RECEPTOR"/>
    <property type="match status" value="1"/>
</dbReference>
<protein>
    <recommendedName>
        <fullName evidence="4">G protein-coupled receptor</fullName>
    </recommendedName>
</protein>
<feature type="transmembrane region" description="Helical" evidence="1">
    <location>
        <begin position="149"/>
        <end position="170"/>
    </location>
</feature>
<feature type="transmembrane region" description="Helical" evidence="1">
    <location>
        <begin position="202"/>
        <end position="227"/>
    </location>
</feature>
<feature type="transmembrane region" description="Helical" evidence="1">
    <location>
        <begin position="290"/>
        <end position="316"/>
    </location>
</feature>
<reference evidence="3" key="1">
    <citation type="journal article" date="2008" name="Nat. Genet.">
        <title>The Pristionchus pacificus genome provides a unique perspective on nematode lifestyle and parasitism.</title>
        <authorList>
            <person name="Dieterich C."/>
            <person name="Clifton S.W."/>
            <person name="Schuster L.N."/>
            <person name="Chinwalla A."/>
            <person name="Delehaunty K."/>
            <person name="Dinkelacker I."/>
            <person name="Fulton L."/>
            <person name="Fulton R."/>
            <person name="Godfrey J."/>
            <person name="Minx P."/>
            <person name="Mitreva M."/>
            <person name="Roeseler W."/>
            <person name="Tian H."/>
            <person name="Witte H."/>
            <person name="Yang S.P."/>
            <person name="Wilson R.K."/>
            <person name="Sommer R.J."/>
        </authorList>
    </citation>
    <scope>NUCLEOTIDE SEQUENCE [LARGE SCALE GENOMIC DNA]</scope>
    <source>
        <strain evidence="3">PS312</strain>
    </source>
</reference>
<name>A0A8R1U777_PRIPA</name>
<feature type="transmembrane region" description="Helical" evidence="1">
    <location>
        <begin position="49"/>
        <end position="73"/>
    </location>
</feature>
<dbReference type="EnsemblMetazoa" id="PPA06654.1">
    <property type="protein sequence ID" value="PPA06654.1"/>
    <property type="gene ID" value="WBGene00096208"/>
</dbReference>
<feature type="transmembrane region" description="Helical" evidence="1">
    <location>
        <begin position="248"/>
        <end position="270"/>
    </location>
</feature>
<dbReference type="InterPro" id="IPR053220">
    <property type="entry name" value="Nematode_rcpt-like_serp_H"/>
</dbReference>
<keyword evidence="1" id="KW-0472">Membrane</keyword>
<dbReference type="PANTHER" id="PTHR22941:SF26">
    <property type="entry name" value="SERPENTINE RECEPTOR, CLASS H"/>
    <property type="match status" value="1"/>
</dbReference>
<feature type="transmembrane region" description="Helical" evidence="1">
    <location>
        <begin position="12"/>
        <end position="37"/>
    </location>
</feature>
<keyword evidence="3" id="KW-1185">Reference proteome</keyword>
<dbReference type="InterPro" id="IPR019429">
    <property type="entry name" value="7TM_GPCR_serpentine_rcpt_Sri"/>
</dbReference>
<sequence>MNSSELSVETEFVFTLVQHICGTISLLLNGSILLLIIKDEDKRNKTYRKYLCSLQIFSLAYDIFSDIYAPIIMAHKGLVYSDSILARKIPVTHFLVARLYSLRQTKTIIIDTIFYVEVFVSYFACVFYRRGVVFANRSRLNLFGWKRNLLYLSLQLYFLVSTAGALYLVGKSLENSERMLPEDLNWVRQKASHVYVRLDQNFFYASLVADQYATVLGFSIFAMLRQLIIEVKRGSRKASDATRRYQQLAVRSLILQGAVPGLVYLIPSFINSCLQAAPAYFQLGEQFDRFAAVLSPSLWIIMTKHTFANSLTMLYCSPSYRRKIASAMRRWVQGKYCLVQVSPMHSNQALTSMTY</sequence>
<keyword evidence="1" id="KW-0812">Transmembrane</keyword>
<accession>A0A8R1U777</accession>
<keyword evidence="1" id="KW-1133">Transmembrane helix</keyword>
<dbReference type="AlphaFoldDB" id="A0A8R1U777"/>
<dbReference type="Proteomes" id="UP000005239">
    <property type="component" value="Unassembled WGS sequence"/>
</dbReference>
<organism evidence="2 3">
    <name type="scientific">Pristionchus pacificus</name>
    <name type="common">Parasitic nematode worm</name>
    <dbReference type="NCBI Taxonomy" id="54126"/>
    <lineage>
        <taxon>Eukaryota</taxon>
        <taxon>Metazoa</taxon>
        <taxon>Ecdysozoa</taxon>
        <taxon>Nematoda</taxon>
        <taxon>Chromadorea</taxon>
        <taxon>Rhabditida</taxon>
        <taxon>Rhabditina</taxon>
        <taxon>Diplogasteromorpha</taxon>
        <taxon>Diplogasteroidea</taxon>
        <taxon>Neodiplogasteridae</taxon>
        <taxon>Pristionchus</taxon>
    </lineage>
</organism>